<evidence type="ECO:0000313" key="7">
    <source>
        <dbReference type="EMBL" id="EXI65674.1"/>
    </source>
</evidence>
<proteinExistence type="inferred from homology"/>
<evidence type="ECO:0000256" key="4">
    <source>
        <dbReference type="SAM" id="Phobius"/>
    </source>
</evidence>
<evidence type="ECO:0000259" key="6">
    <source>
        <dbReference type="PROSITE" id="PS50885"/>
    </source>
</evidence>
<accession>A0A011PHD0</accession>
<dbReference type="Gene3D" id="1.10.287.950">
    <property type="entry name" value="Methyl-accepting chemotaxis protein"/>
    <property type="match status" value="1"/>
</dbReference>
<dbReference type="PANTHER" id="PTHR32089">
    <property type="entry name" value="METHYL-ACCEPTING CHEMOTAXIS PROTEIN MCPB"/>
    <property type="match status" value="1"/>
</dbReference>
<dbReference type="PATRIC" id="fig|1454001.3.peg.3090"/>
<dbReference type="PROSITE" id="PS50885">
    <property type="entry name" value="HAMP"/>
    <property type="match status" value="1"/>
</dbReference>
<dbReference type="GO" id="GO:0004888">
    <property type="term" value="F:transmembrane signaling receptor activity"/>
    <property type="evidence" value="ECO:0007669"/>
    <property type="project" value="InterPro"/>
</dbReference>
<feature type="transmembrane region" description="Helical" evidence="4">
    <location>
        <begin position="15"/>
        <end position="37"/>
    </location>
</feature>
<dbReference type="CDD" id="cd06225">
    <property type="entry name" value="HAMP"/>
    <property type="match status" value="1"/>
</dbReference>
<feature type="domain" description="HAMP" evidence="6">
    <location>
        <begin position="215"/>
        <end position="267"/>
    </location>
</feature>
<dbReference type="SUPFAM" id="SSF58104">
    <property type="entry name" value="Methyl-accepting chemotaxis protein (MCP) signaling domain"/>
    <property type="match status" value="1"/>
</dbReference>
<dbReference type="EMBL" id="JFAX01000020">
    <property type="protein sequence ID" value="EXI65674.1"/>
    <property type="molecule type" value="Genomic_DNA"/>
</dbReference>
<dbReference type="Pfam" id="PF00015">
    <property type="entry name" value="MCPsignal"/>
    <property type="match status" value="1"/>
</dbReference>
<gene>
    <name evidence="7" type="primary">tar</name>
    <name evidence="7" type="ORF">AW08_03045</name>
</gene>
<dbReference type="GO" id="GO:0006935">
    <property type="term" value="P:chemotaxis"/>
    <property type="evidence" value="ECO:0007669"/>
    <property type="project" value="InterPro"/>
</dbReference>
<dbReference type="PANTHER" id="PTHR32089:SF112">
    <property type="entry name" value="LYSOZYME-LIKE PROTEIN-RELATED"/>
    <property type="match status" value="1"/>
</dbReference>
<evidence type="ECO:0000256" key="3">
    <source>
        <dbReference type="PROSITE-ProRule" id="PRU00284"/>
    </source>
</evidence>
<dbReference type="Pfam" id="PF00672">
    <property type="entry name" value="HAMP"/>
    <property type="match status" value="1"/>
</dbReference>
<reference evidence="7" key="1">
    <citation type="submission" date="2014-02" db="EMBL/GenBank/DDBJ databases">
        <title>Expanding our view of genomic diversity in Candidatus Accumulibacter clades.</title>
        <authorList>
            <person name="Skennerton C.T."/>
            <person name="Barr J.J."/>
            <person name="Slater F.R."/>
            <person name="Bond P.L."/>
            <person name="Tyson G.W."/>
        </authorList>
    </citation>
    <scope>NUCLEOTIDE SEQUENCE [LARGE SCALE GENOMIC DNA]</scope>
</reference>
<comment type="similarity">
    <text evidence="2">Belongs to the methyl-accepting chemotaxis (MCP) protein family.</text>
</comment>
<dbReference type="AlphaFoldDB" id="A0A011PHD0"/>
<evidence type="ECO:0000313" key="8">
    <source>
        <dbReference type="Proteomes" id="UP000020218"/>
    </source>
</evidence>
<keyword evidence="4" id="KW-0812">Transmembrane</keyword>
<dbReference type="GO" id="GO:0007165">
    <property type="term" value="P:signal transduction"/>
    <property type="evidence" value="ECO:0007669"/>
    <property type="project" value="UniProtKB-KW"/>
</dbReference>
<evidence type="ECO:0000259" key="5">
    <source>
        <dbReference type="PROSITE" id="PS50111"/>
    </source>
</evidence>
<dbReference type="InterPro" id="IPR009875">
    <property type="entry name" value="PilZ_domain"/>
</dbReference>
<dbReference type="Proteomes" id="UP000020218">
    <property type="component" value="Unassembled WGS sequence"/>
</dbReference>
<evidence type="ECO:0000256" key="1">
    <source>
        <dbReference type="ARBA" id="ARBA00023224"/>
    </source>
</evidence>
<dbReference type="InterPro" id="IPR004090">
    <property type="entry name" value="Chemotax_Me-accpt_rcpt"/>
</dbReference>
<feature type="transmembrane region" description="Helical" evidence="4">
    <location>
        <begin position="194"/>
        <end position="213"/>
    </location>
</feature>
<evidence type="ECO:0000256" key="2">
    <source>
        <dbReference type="ARBA" id="ARBA00029447"/>
    </source>
</evidence>
<dbReference type="GO" id="GO:0035438">
    <property type="term" value="F:cyclic-di-GMP binding"/>
    <property type="evidence" value="ECO:0007669"/>
    <property type="project" value="InterPro"/>
</dbReference>
<protein>
    <submittedName>
        <fullName evidence="7">Aspartate chemoreceptor protein</fullName>
    </submittedName>
</protein>
<dbReference type="InterPro" id="IPR004089">
    <property type="entry name" value="MCPsignal_dom"/>
</dbReference>
<dbReference type="SMART" id="SM00304">
    <property type="entry name" value="HAMP"/>
    <property type="match status" value="1"/>
</dbReference>
<comment type="caution">
    <text evidence="7">The sequence shown here is derived from an EMBL/GenBank/DDBJ whole genome shotgun (WGS) entry which is preliminary data.</text>
</comment>
<dbReference type="STRING" id="1454001.AW08_03045"/>
<keyword evidence="1 3" id="KW-0807">Transducer</keyword>
<dbReference type="PROSITE" id="PS50111">
    <property type="entry name" value="CHEMOTAXIS_TRANSDUC_2"/>
    <property type="match status" value="1"/>
</dbReference>
<name>A0A011PHD0_9PROT</name>
<keyword evidence="4" id="KW-0472">Membrane</keyword>
<organism evidence="7 8">
    <name type="scientific">Candidatus Accumulibacter adjunctus</name>
    <dbReference type="NCBI Taxonomy" id="1454001"/>
    <lineage>
        <taxon>Bacteria</taxon>
        <taxon>Pseudomonadati</taxon>
        <taxon>Pseudomonadota</taxon>
        <taxon>Betaproteobacteria</taxon>
        <taxon>Candidatus Accumulibacter</taxon>
    </lineage>
</organism>
<keyword evidence="8" id="KW-1185">Reference proteome</keyword>
<dbReference type="SMART" id="SM00283">
    <property type="entry name" value="MA"/>
    <property type="match status" value="1"/>
</dbReference>
<dbReference type="InterPro" id="IPR003660">
    <property type="entry name" value="HAMP_dom"/>
</dbReference>
<dbReference type="SUPFAM" id="SSF141371">
    <property type="entry name" value="PilZ domain-like"/>
    <property type="match status" value="1"/>
</dbReference>
<dbReference type="Pfam" id="PF07238">
    <property type="entry name" value="PilZ"/>
    <property type="match status" value="1"/>
</dbReference>
<feature type="domain" description="Methyl-accepting transducer" evidence="5">
    <location>
        <begin position="272"/>
        <end position="508"/>
    </location>
</feature>
<dbReference type="Gene3D" id="2.40.10.220">
    <property type="entry name" value="predicted glycosyltransferase like domains"/>
    <property type="match status" value="1"/>
</dbReference>
<dbReference type="PRINTS" id="PR00260">
    <property type="entry name" value="CHEMTRNSDUCR"/>
</dbReference>
<keyword evidence="4" id="KW-1133">Transmembrane helix</keyword>
<sequence length="671" mass="72233">MSSIDLLARFGNQKIWVRLIVSIGAMTIASWAVMILWTARVSEETAIVQAQDFATSAHDMVLAGLTGMMVTGTMPQREVFIDQIKQLPSIRQLRVLRAEAVTTQFGAGAEDERQHDALEAQVLATGKAYAAVEATGSGDEALRVIRPALAQESYLGKNCTSCHTVPPGTVLGAVSMRISLQKTQEAVARQRMQTILAAGLLTVPMLCVIFLFIRKVVTRPLAHGMEVAHAVAAGKLDNQITVVSSDEVGDLLTTMKRMQERLNDVLQEVENCGLSMGQSSYQISSISNEIAKVSQEQQSRSGEVAGAMSQLDEISRQALAQALAAVERSNAVEGMARAGIASVECSIEALEATSARVEQVSGEIRDLQQSAREIDEIAASIKDVAGQTNLLALNAAIEAARAGEQGRGFAVVADEVRKLAERSSKSAERVASIIGQLAEQVSRVVSTMDALVASVGRTREESRRMAETIERISSNVAETVRANQSISTASTRQLDQSGLLRQTLDTLFQTLREASNKVEVTATISDDLRSVAARLNAIMAGFSFTHSPLIDKAQHEQRRAPRLSSSLRVVVQQGGESFDGITSDVSLVGARLRLGRPVETNQTLSLSIFLPAQEMALYEQQAPLRLGARVAWSEVANGGACLCGVDFSALNEQQRAGLARCFEYFGKQSTF</sequence>
<dbReference type="Gene3D" id="3.30.450.290">
    <property type="match status" value="1"/>
</dbReference>
<dbReference type="GO" id="GO:0016020">
    <property type="term" value="C:membrane"/>
    <property type="evidence" value="ECO:0007669"/>
    <property type="project" value="InterPro"/>
</dbReference>